<gene>
    <name evidence="2" type="ORF">QBC36DRAFT_330372</name>
</gene>
<name>A0AAN6W841_9PEZI</name>
<reference evidence="2" key="2">
    <citation type="submission" date="2023-05" db="EMBL/GenBank/DDBJ databases">
        <authorList>
            <consortium name="Lawrence Berkeley National Laboratory"/>
            <person name="Steindorff A."/>
            <person name="Hensen N."/>
            <person name="Bonometti L."/>
            <person name="Westerberg I."/>
            <person name="Brannstrom I.O."/>
            <person name="Guillou S."/>
            <person name="Cros-Aarteil S."/>
            <person name="Calhoun S."/>
            <person name="Haridas S."/>
            <person name="Kuo A."/>
            <person name="Mondo S."/>
            <person name="Pangilinan J."/>
            <person name="Riley R."/>
            <person name="Labutti K."/>
            <person name="Andreopoulos B."/>
            <person name="Lipzen A."/>
            <person name="Chen C."/>
            <person name="Yanf M."/>
            <person name="Daum C."/>
            <person name="Ng V."/>
            <person name="Clum A."/>
            <person name="Ohm R."/>
            <person name="Martin F."/>
            <person name="Silar P."/>
            <person name="Natvig D."/>
            <person name="Lalanne C."/>
            <person name="Gautier V."/>
            <person name="Ament-Velasquez S.L."/>
            <person name="Kruys A."/>
            <person name="Hutchinson M.I."/>
            <person name="Powell A.J."/>
            <person name="Barry K."/>
            <person name="Miller A.N."/>
            <person name="Grigoriev I.V."/>
            <person name="Debuchy R."/>
            <person name="Gladieux P."/>
            <person name="Thoren M.H."/>
            <person name="Johannesson H."/>
        </authorList>
    </citation>
    <scope>NUCLEOTIDE SEQUENCE</scope>
    <source>
        <strain evidence="2">CBS 892.96</strain>
    </source>
</reference>
<dbReference type="SUPFAM" id="SSF56112">
    <property type="entry name" value="Protein kinase-like (PK-like)"/>
    <property type="match status" value="1"/>
</dbReference>
<evidence type="ECO:0000313" key="2">
    <source>
        <dbReference type="EMBL" id="KAK4175902.1"/>
    </source>
</evidence>
<dbReference type="Gene3D" id="1.10.510.10">
    <property type="entry name" value="Transferase(Phosphotransferase) domain 1"/>
    <property type="match status" value="1"/>
</dbReference>
<reference evidence="2" key="1">
    <citation type="journal article" date="2023" name="Mol. Phylogenet. Evol.">
        <title>Genome-scale phylogeny and comparative genomics of the fungal order Sordariales.</title>
        <authorList>
            <person name="Hensen N."/>
            <person name="Bonometti L."/>
            <person name="Westerberg I."/>
            <person name="Brannstrom I.O."/>
            <person name="Guillou S."/>
            <person name="Cros-Aarteil S."/>
            <person name="Calhoun S."/>
            <person name="Haridas S."/>
            <person name="Kuo A."/>
            <person name="Mondo S."/>
            <person name="Pangilinan J."/>
            <person name="Riley R."/>
            <person name="LaButti K."/>
            <person name="Andreopoulos B."/>
            <person name="Lipzen A."/>
            <person name="Chen C."/>
            <person name="Yan M."/>
            <person name="Daum C."/>
            <person name="Ng V."/>
            <person name="Clum A."/>
            <person name="Steindorff A."/>
            <person name="Ohm R.A."/>
            <person name="Martin F."/>
            <person name="Silar P."/>
            <person name="Natvig D.O."/>
            <person name="Lalanne C."/>
            <person name="Gautier V."/>
            <person name="Ament-Velasquez S.L."/>
            <person name="Kruys A."/>
            <person name="Hutchinson M.I."/>
            <person name="Powell A.J."/>
            <person name="Barry K."/>
            <person name="Miller A.N."/>
            <person name="Grigoriev I.V."/>
            <person name="Debuchy R."/>
            <person name="Gladieux P."/>
            <person name="Hiltunen Thoren M."/>
            <person name="Johannesson H."/>
        </authorList>
    </citation>
    <scope>NUCLEOTIDE SEQUENCE</scope>
    <source>
        <strain evidence="2">CBS 892.96</strain>
    </source>
</reference>
<evidence type="ECO:0000256" key="1">
    <source>
        <dbReference type="SAM" id="MobiDB-lite"/>
    </source>
</evidence>
<dbReference type="EMBL" id="MU866215">
    <property type="protein sequence ID" value="KAK4175902.1"/>
    <property type="molecule type" value="Genomic_DNA"/>
</dbReference>
<dbReference type="InterPro" id="IPR011009">
    <property type="entry name" value="Kinase-like_dom_sf"/>
</dbReference>
<protein>
    <recommendedName>
        <fullName evidence="4">Protein kinase domain-containing protein</fullName>
    </recommendedName>
</protein>
<comment type="caution">
    <text evidence="2">The sequence shown here is derived from an EMBL/GenBank/DDBJ whole genome shotgun (WGS) entry which is preliminary data.</text>
</comment>
<proteinExistence type="predicted"/>
<keyword evidence="3" id="KW-1185">Reference proteome</keyword>
<feature type="compositionally biased region" description="Polar residues" evidence="1">
    <location>
        <begin position="86"/>
        <end position="100"/>
    </location>
</feature>
<evidence type="ECO:0008006" key="4">
    <source>
        <dbReference type="Google" id="ProtNLM"/>
    </source>
</evidence>
<sequence>MNWTPPADPEKPRCPYVVGFKVAVTSHTPPPPFGGGSYRPPGARLADGYEKIMDYTQTRYCIKDIKPDEATKPATPTNGVKKLSGSGRSTPKTRSRANSPAPTPSPSLVIESVIRGGDKAGAQVVTCHWDNDPIKAKYLAKIYDPLYYDFANTEHPSMPTDVVWDAERDYSIEAAAYEELTAYETKWAATTPRDESKNIRGCYPAYFGSFALKLKVAIGAITYTRTVPLVLTEYLHGPSMEQIIAAQPVKNPNGSALTDDVRIHVFARAAASHLKLAMAGVIQADFAPRNIFLLGNLQSPTLRAVITDFNVAKVLSRMSPPRAPPRCDPLSFCSASDWKVNFQHWLPAWFFTNKDKRDAQLRIEFPDGKV</sequence>
<evidence type="ECO:0000313" key="3">
    <source>
        <dbReference type="Proteomes" id="UP001302321"/>
    </source>
</evidence>
<dbReference type="Proteomes" id="UP001302321">
    <property type="component" value="Unassembled WGS sequence"/>
</dbReference>
<organism evidence="2 3">
    <name type="scientific">Triangularia setosa</name>
    <dbReference type="NCBI Taxonomy" id="2587417"/>
    <lineage>
        <taxon>Eukaryota</taxon>
        <taxon>Fungi</taxon>
        <taxon>Dikarya</taxon>
        <taxon>Ascomycota</taxon>
        <taxon>Pezizomycotina</taxon>
        <taxon>Sordariomycetes</taxon>
        <taxon>Sordariomycetidae</taxon>
        <taxon>Sordariales</taxon>
        <taxon>Podosporaceae</taxon>
        <taxon>Triangularia</taxon>
    </lineage>
</organism>
<accession>A0AAN6W841</accession>
<feature type="region of interest" description="Disordered" evidence="1">
    <location>
        <begin position="67"/>
        <end position="107"/>
    </location>
</feature>
<dbReference type="AlphaFoldDB" id="A0AAN6W841"/>